<dbReference type="SUPFAM" id="SSF47823">
    <property type="entry name" value="lambda integrase-like, N-terminal domain"/>
    <property type="match status" value="1"/>
</dbReference>
<sequence>MTPSRLAVRSSYRTKQLVPVPLDKLLHERDIALDAAIDLNTSSSYSSARNMYLSFCQRQKLPFDPTPDTLSLFIVHEVLRNLEPRSVDSYLSGICNELEPFYPRVRIARRSPLVRRTLKGAMRLYSKPSKRKRALASDDLQLVINALGASADHDDKLFLAQLLSGFHALLRLGELVWPDSVKLRTSRKLSLRITVQTTSSTFSFLLHSHKSDKFFDGDRVLVDQQLSGAAPLDAFTTYLTSRDAKFPFHPQLWLRANGTSPTRRWFITRLKSFFPNDVSGHSMRSGGATALAVTGVPPSSIQAIGRWSSDAWQLYIRKHPVLVHATMLAEQLTHAPPS</sequence>
<keyword evidence="2" id="KW-0233">DNA recombination</keyword>
<dbReference type="SUPFAM" id="SSF56349">
    <property type="entry name" value="DNA breaking-rejoining enzymes"/>
    <property type="match status" value="1"/>
</dbReference>
<evidence type="ECO:0000256" key="2">
    <source>
        <dbReference type="ARBA" id="ARBA00023172"/>
    </source>
</evidence>
<dbReference type="PANTHER" id="PTHR34605:SF3">
    <property type="entry name" value="P CELL-TYPE AGGLUTINATION PROTEIN MAP4-LIKE-RELATED"/>
    <property type="match status" value="1"/>
</dbReference>
<proteinExistence type="predicted"/>
<reference evidence="3 4" key="1">
    <citation type="journal article" date="2015" name="Sci. Rep.">
        <title>Chromosome-level genome map provides insights into diverse defense mechanisms in the medicinal fungus Ganoderma sinense.</title>
        <authorList>
            <person name="Zhu Y."/>
            <person name="Xu J."/>
            <person name="Sun C."/>
            <person name="Zhou S."/>
            <person name="Xu H."/>
            <person name="Nelson D.R."/>
            <person name="Qian J."/>
            <person name="Song J."/>
            <person name="Luo H."/>
            <person name="Xiang L."/>
            <person name="Li Y."/>
            <person name="Xu Z."/>
            <person name="Ji A."/>
            <person name="Wang L."/>
            <person name="Lu S."/>
            <person name="Hayward A."/>
            <person name="Sun W."/>
            <person name="Li X."/>
            <person name="Schwartz D.C."/>
            <person name="Wang Y."/>
            <person name="Chen S."/>
        </authorList>
    </citation>
    <scope>NUCLEOTIDE SEQUENCE [LARGE SCALE GENOMIC DNA]</scope>
    <source>
        <strain evidence="3 4">ZZ0214-1</strain>
    </source>
</reference>
<evidence type="ECO:0000256" key="1">
    <source>
        <dbReference type="ARBA" id="ARBA00023125"/>
    </source>
</evidence>
<protein>
    <recommendedName>
        <fullName evidence="5">Tyr recombinase domain-containing protein</fullName>
    </recommendedName>
</protein>
<dbReference type="InterPro" id="IPR013762">
    <property type="entry name" value="Integrase-like_cat_sf"/>
</dbReference>
<keyword evidence="4" id="KW-1185">Reference proteome</keyword>
<evidence type="ECO:0000313" key="3">
    <source>
        <dbReference type="EMBL" id="PIL36253.1"/>
    </source>
</evidence>
<name>A0A2G8SRB0_9APHY</name>
<dbReference type="InterPro" id="IPR010998">
    <property type="entry name" value="Integrase_recombinase_N"/>
</dbReference>
<dbReference type="InterPro" id="IPR052925">
    <property type="entry name" value="Phage_Integrase-like_Recomb"/>
</dbReference>
<dbReference type="GO" id="GO:0003677">
    <property type="term" value="F:DNA binding"/>
    <property type="evidence" value="ECO:0007669"/>
    <property type="project" value="UniProtKB-KW"/>
</dbReference>
<dbReference type="EMBL" id="AYKW01000002">
    <property type="protein sequence ID" value="PIL36253.1"/>
    <property type="molecule type" value="Genomic_DNA"/>
</dbReference>
<comment type="caution">
    <text evidence="3">The sequence shown here is derived from an EMBL/GenBank/DDBJ whole genome shotgun (WGS) entry which is preliminary data.</text>
</comment>
<dbReference type="PANTHER" id="PTHR34605">
    <property type="entry name" value="PHAGE_INTEGRASE DOMAIN-CONTAINING PROTEIN"/>
    <property type="match status" value="1"/>
</dbReference>
<evidence type="ECO:0000313" key="4">
    <source>
        <dbReference type="Proteomes" id="UP000230002"/>
    </source>
</evidence>
<evidence type="ECO:0008006" key="5">
    <source>
        <dbReference type="Google" id="ProtNLM"/>
    </source>
</evidence>
<accession>A0A2G8SRB0</accession>
<dbReference type="Proteomes" id="UP000230002">
    <property type="component" value="Unassembled WGS sequence"/>
</dbReference>
<dbReference type="Gene3D" id="1.10.150.130">
    <property type="match status" value="1"/>
</dbReference>
<organism evidence="3 4">
    <name type="scientific">Ganoderma sinense ZZ0214-1</name>
    <dbReference type="NCBI Taxonomy" id="1077348"/>
    <lineage>
        <taxon>Eukaryota</taxon>
        <taxon>Fungi</taxon>
        <taxon>Dikarya</taxon>
        <taxon>Basidiomycota</taxon>
        <taxon>Agaricomycotina</taxon>
        <taxon>Agaricomycetes</taxon>
        <taxon>Polyporales</taxon>
        <taxon>Polyporaceae</taxon>
        <taxon>Ganoderma</taxon>
    </lineage>
</organism>
<dbReference type="GO" id="GO:0015074">
    <property type="term" value="P:DNA integration"/>
    <property type="evidence" value="ECO:0007669"/>
    <property type="project" value="InterPro"/>
</dbReference>
<dbReference type="STRING" id="1077348.A0A2G8SRB0"/>
<dbReference type="InterPro" id="IPR011010">
    <property type="entry name" value="DNA_brk_join_enz"/>
</dbReference>
<dbReference type="OrthoDB" id="5598396at2759"/>
<dbReference type="Gene3D" id="1.10.443.10">
    <property type="entry name" value="Intergrase catalytic core"/>
    <property type="match status" value="1"/>
</dbReference>
<dbReference type="AlphaFoldDB" id="A0A2G8SRB0"/>
<keyword evidence="1" id="KW-0238">DNA-binding</keyword>
<dbReference type="GO" id="GO:0006310">
    <property type="term" value="P:DNA recombination"/>
    <property type="evidence" value="ECO:0007669"/>
    <property type="project" value="UniProtKB-KW"/>
</dbReference>
<gene>
    <name evidence="3" type="ORF">GSI_01915</name>
</gene>